<feature type="transmembrane region" description="Helical" evidence="1">
    <location>
        <begin position="185"/>
        <end position="204"/>
    </location>
</feature>
<dbReference type="EMBL" id="CP006577">
    <property type="protein sequence ID" value="AIG98368.1"/>
    <property type="molecule type" value="Genomic_DNA"/>
</dbReference>
<dbReference type="Pfam" id="PF07758">
    <property type="entry name" value="DUF1614"/>
    <property type="match status" value="1"/>
</dbReference>
<evidence type="ECO:0000313" key="3">
    <source>
        <dbReference type="Proteomes" id="UP000028501"/>
    </source>
</evidence>
<keyword evidence="1" id="KW-0812">Transmembrane</keyword>
<feature type="transmembrane region" description="Helical" evidence="1">
    <location>
        <begin position="242"/>
        <end position="261"/>
    </location>
</feature>
<dbReference type="Proteomes" id="UP000028501">
    <property type="component" value="Chromosome"/>
</dbReference>
<feature type="transmembrane region" description="Helical" evidence="1">
    <location>
        <begin position="321"/>
        <end position="339"/>
    </location>
</feature>
<dbReference type="KEGG" id="afg:AFULGI_00016060"/>
<keyword evidence="1" id="KW-0472">Membrane</keyword>
<evidence type="ECO:0000313" key="2">
    <source>
        <dbReference type="EMBL" id="AIG98368.1"/>
    </source>
</evidence>
<proteinExistence type="predicted"/>
<feature type="transmembrane region" description="Helical" evidence="1">
    <location>
        <begin position="155"/>
        <end position="173"/>
    </location>
</feature>
<gene>
    <name evidence="2" type="ORF">AFULGI_00016060</name>
</gene>
<reference evidence="2 3" key="1">
    <citation type="submission" date="2013-07" db="EMBL/GenBank/DDBJ databases">
        <title>Genome of Archaeoglobus fulgidus.</title>
        <authorList>
            <person name="Fiebig A."/>
            <person name="Birkeland N.-K."/>
        </authorList>
    </citation>
    <scope>NUCLEOTIDE SEQUENCE [LARGE SCALE GENOMIC DNA]</scope>
    <source>
        <strain evidence="2 3">DSM 8774</strain>
    </source>
</reference>
<protein>
    <submittedName>
        <fullName evidence="2">Uncharacterized protein</fullName>
    </submittedName>
</protein>
<dbReference type="HOGENOM" id="CLU_736925_0_0_2"/>
<feature type="transmembrane region" description="Helical" evidence="1">
    <location>
        <begin position="300"/>
        <end position="316"/>
    </location>
</feature>
<dbReference type="GeneID" id="25399241"/>
<keyword evidence="1" id="KW-1133">Transmembrane helix</keyword>
<dbReference type="RefSeq" id="WP_052358739.1">
    <property type="nucleotide sequence ID" value="NZ_CP006577.1"/>
</dbReference>
<name>A0A075WLB6_ARCFL</name>
<accession>A0A075WLB6</accession>
<feature type="transmembrane region" description="Helical" evidence="1">
    <location>
        <begin position="93"/>
        <end position="121"/>
    </location>
</feature>
<feature type="transmembrane region" description="Helical" evidence="1">
    <location>
        <begin position="6"/>
        <end position="28"/>
    </location>
</feature>
<sequence length="375" mass="41912">MDVLDIISWAAYSVYIVLWYAGKALVVLRPLAEPIADMFEHAGAAINPAVTYLSSLAIPLDASWINFLLWLYLITWYLHLWHDYIQKVNKLLYVISGPIALGLVLGSFGAGLVVWAITLLLSRRDYLLLEIPGRRIRSFKRECCNIRYVIRIRDVGAYFVNAGGLIVPLVILISVADRIFFRPEIQFLFIAYFLLAIPVVLIASRYEKGRGISMDPFVIASLSALFGAGVAGFFELERYPTIFAFAVLGSVIGCDVIKLAWGEARYGLSTGSVGGAGVFDGIIAGAVHGLIFYYVWSLGGFYMGTVALAMICYIFWRYPIAFFTLSAAFLIYALVAKYLDLLPFLIVFIVVLACLYLLIPVERGIRLKIKHERLR</sequence>
<feature type="transmembrane region" description="Helical" evidence="1">
    <location>
        <begin position="345"/>
        <end position="365"/>
    </location>
</feature>
<dbReference type="AlphaFoldDB" id="A0A075WLB6"/>
<feature type="transmembrane region" description="Helical" evidence="1">
    <location>
        <begin position="273"/>
        <end position="294"/>
    </location>
</feature>
<organism evidence="2 3">
    <name type="scientific">Archaeoglobus fulgidus DSM 8774</name>
    <dbReference type="NCBI Taxonomy" id="1344584"/>
    <lineage>
        <taxon>Archaea</taxon>
        <taxon>Methanobacteriati</taxon>
        <taxon>Methanobacteriota</taxon>
        <taxon>Archaeoglobi</taxon>
        <taxon>Archaeoglobales</taxon>
        <taxon>Archaeoglobaceae</taxon>
        <taxon>Archaeoglobus</taxon>
    </lineage>
</organism>
<feature type="transmembrane region" description="Helical" evidence="1">
    <location>
        <begin position="216"/>
        <end position="236"/>
    </location>
</feature>
<feature type="transmembrane region" description="Helical" evidence="1">
    <location>
        <begin position="49"/>
        <end position="73"/>
    </location>
</feature>
<dbReference type="InterPro" id="IPR011672">
    <property type="entry name" value="DUF1614"/>
</dbReference>
<evidence type="ECO:0000256" key="1">
    <source>
        <dbReference type="SAM" id="Phobius"/>
    </source>
</evidence>